<accession>A0A412YJ33</accession>
<reference evidence="1 2" key="1">
    <citation type="submission" date="2018-08" db="EMBL/GenBank/DDBJ databases">
        <title>A genome reference for cultivated species of the human gut microbiota.</title>
        <authorList>
            <person name="Zou Y."/>
            <person name="Xue W."/>
            <person name="Luo G."/>
        </authorList>
    </citation>
    <scope>NUCLEOTIDE SEQUENCE [LARGE SCALE GENOMIC DNA]</scope>
    <source>
        <strain evidence="1 2">AF14-32</strain>
    </source>
</reference>
<evidence type="ECO:0000313" key="1">
    <source>
        <dbReference type="EMBL" id="RGV57372.1"/>
    </source>
</evidence>
<dbReference type="EMBL" id="QRZF01000002">
    <property type="protein sequence ID" value="RGV57372.1"/>
    <property type="molecule type" value="Genomic_DNA"/>
</dbReference>
<dbReference type="AlphaFoldDB" id="A0A412YJ33"/>
<sequence>MRNIFLIIIISCLLSGCKSLIVIPQKEAYQTEDFINVVISDFVAKCSLFKKDSVFEVSVEDTLVKLSFQSEQSRWVLDTVYQNILVVDICGMEDDKEWYYPDAVIGSKGKLPSRYVIIEGKLFFWDDDNYPLTEEALSVFKRYNILTEMLEEGMIPEFTINDAAKAAHYYFCRGDASNYKRVVTNIATGYYDPPKLKCKCIGSSINKLCNNYPKYTRKLD</sequence>
<dbReference type="Proteomes" id="UP000283850">
    <property type="component" value="Unassembled WGS sequence"/>
</dbReference>
<protein>
    <submittedName>
        <fullName evidence="1">Uncharacterized protein</fullName>
    </submittedName>
</protein>
<dbReference type="PROSITE" id="PS51257">
    <property type="entry name" value="PROKAR_LIPOPROTEIN"/>
    <property type="match status" value="1"/>
</dbReference>
<dbReference type="RefSeq" id="WP_022393319.1">
    <property type="nucleotide sequence ID" value="NZ_QRZF01000002.1"/>
</dbReference>
<organism evidence="1 2">
    <name type="scientific">Bacteroides intestinalis</name>
    <dbReference type="NCBI Taxonomy" id="329854"/>
    <lineage>
        <taxon>Bacteria</taxon>
        <taxon>Pseudomonadati</taxon>
        <taxon>Bacteroidota</taxon>
        <taxon>Bacteroidia</taxon>
        <taxon>Bacteroidales</taxon>
        <taxon>Bacteroidaceae</taxon>
        <taxon>Bacteroides</taxon>
    </lineage>
</organism>
<name>A0A412YJ33_9BACE</name>
<evidence type="ECO:0000313" key="2">
    <source>
        <dbReference type="Proteomes" id="UP000283850"/>
    </source>
</evidence>
<proteinExistence type="predicted"/>
<comment type="caution">
    <text evidence="1">The sequence shown here is derived from an EMBL/GenBank/DDBJ whole genome shotgun (WGS) entry which is preliminary data.</text>
</comment>
<gene>
    <name evidence="1" type="ORF">DWW10_04860</name>
</gene>